<name>A0A371HM51_MUCPR</name>
<evidence type="ECO:0000313" key="3">
    <source>
        <dbReference type="Proteomes" id="UP000257109"/>
    </source>
</evidence>
<reference evidence="2" key="1">
    <citation type="submission" date="2018-05" db="EMBL/GenBank/DDBJ databases">
        <title>Draft genome of Mucuna pruriens seed.</title>
        <authorList>
            <person name="Nnadi N.E."/>
            <person name="Vos R."/>
            <person name="Hasami M.H."/>
            <person name="Devisetty U.K."/>
            <person name="Aguiy J.C."/>
        </authorList>
    </citation>
    <scope>NUCLEOTIDE SEQUENCE [LARGE SCALE GENOMIC DNA]</scope>
    <source>
        <strain evidence="2">JCA_2017</strain>
    </source>
</reference>
<feature type="non-terminal residue" evidence="2">
    <location>
        <position position="1"/>
    </location>
</feature>
<keyword evidence="1" id="KW-0812">Transmembrane</keyword>
<dbReference type="SUPFAM" id="SSF56672">
    <property type="entry name" value="DNA/RNA polymerases"/>
    <property type="match status" value="1"/>
</dbReference>
<proteinExistence type="predicted"/>
<comment type="caution">
    <text evidence="2">The sequence shown here is derived from an EMBL/GenBank/DDBJ whole genome shotgun (WGS) entry which is preliminary data.</text>
</comment>
<organism evidence="2 3">
    <name type="scientific">Mucuna pruriens</name>
    <name type="common">Velvet bean</name>
    <name type="synonym">Dolichos pruriens</name>
    <dbReference type="NCBI Taxonomy" id="157652"/>
    <lineage>
        <taxon>Eukaryota</taxon>
        <taxon>Viridiplantae</taxon>
        <taxon>Streptophyta</taxon>
        <taxon>Embryophyta</taxon>
        <taxon>Tracheophyta</taxon>
        <taxon>Spermatophyta</taxon>
        <taxon>Magnoliopsida</taxon>
        <taxon>eudicotyledons</taxon>
        <taxon>Gunneridae</taxon>
        <taxon>Pentapetalae</taxon>
        <taxon>rosids</taxon>
        <taxon>fabids</taxon>
        <taxon>Fabales</taxon>
        <taxon>Fabaceae</taxon>
        <taxon>Papilionoideae</taxon>
        <taxon>50 kb inversion clade</taxon>
        <taxon>NPAAA clade</taxon>
        <taxon>indigoferoid/millettioid clade</taxon>
        <taxon>Phaseoleae</taxon>
        <taxon>Mucuna</taxon>
    </lineage>
</organism>
<feature type="transmembrane region" description="Helical" evidence="1">
    <location>
        <begin position="12"/>
        <end position="32"/>
    </location>
</feature>
<sequence length="88" mass="10507">MTYFVPIYNDFFYDILIIVLVISITWFIYTLVSHRLSVKLSKCVFIVDIVHYLGHIISTHDVSPDPENFQLILDWPKPRSTQWMLRPH</sequence>
<dbReference type="Proteomes" id="UP000257109">
    <property type="component" value="Unassembled WGS sequence"/>
</dbReference>
<dbReference type="Gene3D" id="3.30.70.270">
    <property type="match status" value="1"/>
</dbReference>
<evidence type="ECO:0000313" key="2">
    <source>
        <dbReference type="EMBL" id="RDY03877.1"/>
    </source>
</evidence>
<evidence type="ECO:0000256" key="1">
    <source>
        <dbReference type="SAM" id="Phobius"/>
    </source>
</evidence>
<dbReference type="OrthoDB" id="7439943at2759"/>
<keyword evidence="1" id="KW-1133">Transmembrane helix</keyword>
<keyword evidence="3" id="KW-1185">Reference proteome</keyword>
<gene>
    <name evidence="2" type="ORF">CR513_12495</name>
</gene>
<protein>
    <submittedName>
        <fullName evidence="2">Uncharacterized protein</fullName>
    </submittedName>
</protein>
<dbReference type="EMBL" id="QJKJ01002190">
    <property type="protein sequence ID" value="RDY03877.1"/>
    <property type="molecule type" value="Genomic_DNA"/>
</dbReference>
<dbReference type="AlphaFoldDB" id="A0A371HM51"/>
<accession>A0A371HM51</accession>
<dbReference type="InterPro" id="IPR043502">
    <property type="entry name" value="DNA/RNA_pol_sf"/>
</dbReference>
<dbReference type="InterPro" id="IPR043128">
    <property type="entry name" value="Rev_trsase/Diguanyl_cyclase"/>
</dbReference>
<keyword evidence="1" id="KW-0472">Membrane</keyword>